<evidence type="ECO:0000313" key="3">
    <source>
        <dbReference type="EMBL" id="MDS3862358.1"/>
    </source>
</evidence>
<dbReference type="Gene3D" id="2.60.120.10">
    <property type="entry name" value="Jelly Rolls"/>
    <property type="match status" value="1"/>
</dbReference>
<dbReference type="EMBL" id="JAVMIP010000027">
    <property type="protein sequence ID" value="MDS3862358.1"/>
    <property type="molecule type" value="Genomic_DNA"/>
</dbReference>
<evidence type="ECO:0000259" key="2">
    <source>
        <dbReference type="Pfam" id="PF07883"/>
    </source>
</evidence>
<keyword evidence="4" id="KW-1185">Reference proteome</keyword>
<proteinExistence type="predicted"/>
<dbReference type="AlphaFoldDB" id="A0AAE4FUZ6"/>
<evidence type="ECO:0000256" key="1">
    <source>
        <dbReference type="SAM" id="SignalP"/>
    </source>
</evidence>
<protein>
    <submittedName>
        <fullName evidence="3">Cupin domain-containing protein</fullName>
    </submittedName>
</protein>
<sequence>MKQSWLMGVGLLTLCSVISIRPATAHPHNNPTTALTPSATYPNSLKPGSNEMLRAPTAMAEGVEVIISDVIIPPNSRLPRHYHPGEEFIYVIEGEVVHVEEGKPNRIVRAGETVVIPPRVIHAPYTTDQAARAIVFRVHVAGQPERILVEDQ</sequence>
<evidence type="ECO:0000313" key="4">
    <source>
        <dbReference type="Proteomes" id="UP001268256"/>
    </source>
</evidence>
<accession>A0AAE4FUZ6</accession>
<reference evidence="4" key="1">
    <citation type="submission" date="2023-07" db="EMBL/GenBank/DDBJ databases">
        <authorList>
            <person name="Luz R."/>
            <person name="Cordeiro R."/>
            <person name="Fonseca A."/>
            <person name="Goncalves V."/>
        </authorList>
    </citation>
    <scope>NUCLEOTIDE SEQUENCE [LARGE SCALE GENOMIC DNA]</scope>
    <source>
        <strain evidence="4">BACA0444</strain>
    </source>
</reference>
<dbReference type="Pfam" id="PF07883">
    <property type="entry name" value="Cupin_2"/>
    <property type="match status" value="1"/>
</dbReference>
<feature type="domain" description="Cupin type-2" evidence="2">
    <location>
        <begin position="70"/>
        <end position="134"/>
    </location>
</feature>
<dbReference type="RefSeq" id="WP_322879564.1">
    <property type="nucleotide sequence ID" value="NZ_JAVMIP010000027.1"/>
</dbReference>
<dbReference type="SUPFAM" id="SSF51182">
    <property type="entry name" value="RmlC-like cupins"/>
    <property type="match status" value="1"/>
</dbReference>
<name>A0AAE4FUZ6_9CYAN</name>
<dbReference type="PANTHER" id="PTHR38599">
    <property type="entry name" value="CUPIN DOMAIN PROTEIN (AFU_ORTHOLOGUE AFUA_3G13620)"/>
    <property type="match status" value="1"/>
</dbReference>
<dbReference type="PANTHER" id="PTHR38599:SF1">
    <property type="entry name" value="CUPIN DOMAIN PROTEIN (AFU_ORTHOLOGUE AFUA_3G13620)"/>
    <property type="match status" value="1"/>
</dbReference>
<gene>
    <name evidence="3" type="ORF">RIF25_16285</name>
</gene>
<feature type="signal peptide" evidence="1">
    <location>
        <begin position="1"/>
        <end position="25"/>
    </location>
</feature>
<organism evidence="3 4">
    <name type="scientific">Pseudocalidococcus azoricus BACA0444</name>
    <dbReference type="NCBI Taxonomy" id="2918990"/>
    <lineage>
        <taxon>Bacteria</taxon>
        <taxon>Bacillati</taxon>
        <taxon>Cyanobacteriota</taxon>
        <taxon>Cyanophyceae</taxon>
        <taxon>Acaryochloridales</taxon>
        <taxon>Thermosynechococcaceae</taxon>
        <taxon>Pseudocalidococcus</taxon>
        <taxon>Pseudocalidococcus azoricus</taxon>
    </lineage>
</organism>
<dbReference type="InterPro" id="IPR013096">
    <property type="entry name" value="Cupin_2"/>
</dbReference>
<dbReference type="InterPro" id="IPR014710">
    <property type="entry name" value="RmlC-like_jellyroll"/>
</dbReference>
<keyword evidence="1" id="KW-0732">Signal</keyword>
<dbReference type="Proteomes" id="UP001268256">
    <property type="component" value="Unassembled WGS sequence"/>
</dbReference>
<dbReference type="InterPro" id="IPR011051">
    <property type="entry name" value="RmlC_Cupin_sf"/>
</dbReference>
<comment type="caution">
    <text evidence="3">The sequence shown here is derived from an EMBL/GenBank/DDBJ whole genome shotgun (WGS) entry which is preliminary data.</text>
</comment>
<feature type="chain" id="PRO_5042013343" evidence="1">
    <location>
        <begin position="26"/>
        <end position="152"/>
    </location>
</feature>